<name>A0A0W0V4D5_9GAMM</name>
<evidence type="ECO:0000313" key="5">
    <source>
        <dbReference type="Proteomes" id="UP000054761"/>
    </source>
</evidence>
<feature type="domain" description="GST N-terminal" evidence="2">
    <location>
        <begin position="1"/>
        <end position="84"/>
    </location>
</feature>
<dbReference type="STRING" id="454.Lisr_2322"/>
<evidence type="ECO:0000259" key="2">
    <source>
        <dbReference type="PROSITE" id="PS50404"/>
    </source>
</evidence>
<dbReference type="SUPFAM" id="SSF52833">
    <property type="entry name" value="Thioredoxin-like"/>
    <property type="match status" value="1"/>
</dbReference>
<reference evidence="4 5" key="1">
    <citation type="submission" date="2015-11" db="EMBL/GenBank/DDBJ databases">
        <title>Genomic analysis of 38 Legionella species identifies large and diverse effector repertoires.</title>
        <authorList>
            <person name="Burstein D."/>
            <person name="Amaro F."/>
            <person name="Zusman T."/>
            <person name="Lifshitz Z."/>
            <person name="Cohen O."/>
            <person name="Gilbert J.A."/>
            <person name="Pupko T."/>
            <person name="Shuman H.A."/>
            <person name="Segal G."/>
        </authorList>
    </citation>
    <scope>NUCLEOTIDE SEQUENCE [LARGE SCALE GENOMIC DNA]</scope>
    <source>
        <strain evidence="4 5">Bercovier 4</strain>
    </source>
</reference>
<feature type="domain" description="GST C-terminal" evidence="3">
    <location>
        <begin position="89"/>
        <end position="212"/>
    </location>
</feature>
<dbReference type="PATRIC" id="fig|454.4.peg.2538"/>
<dbReference type="SFLD" id="SFLDG00358">
    <property type="entry name" value="Main_(cytGST)"/>
    <property type="match status" value="1"/>
</dbReference>
<dbReference type="InterPro" id="IPR034330">
    <property type="entry name" value="GST_Zeta_C"/>
</dbReference>
<dbReference type="PROSITE" id="PS50405">
    <property type="entry name" value="GST_CTER"/>
    <property type="match status" value="1"/>
</dbReference>
<dbReference type="InterPro" id="IPR036249">
    <property type="entry name" value="Thioredoxin-like_sf"/>
</dbReference>
<dbReference type="AlphaFoldDB" id="A0A0W0V4D5"/>
<gene>
    <name evidence="4" type="ORF">Lisr_2322</name>
</gene>
<protein>
    <submittedName>
        <fullName evidence="4">Glutathione S-transferase (Maleylacetoacetate isomerase)</fullName>
    </submittedName>
</protein>
<dbReference type="Proteomes" id="UP000054761">
    <property type="component" value="Unassembled WGS sequence"/>
</dbReference>
<dbReference type="PROSITE" id="PS50404">
    <property type="entry name" value="GST_NTER"/>
    <property type="match status" value="1"/>
</dbReference>
<dbReference type="Gene3D" id="1.20.1050.10">
    <property type="match status" value="1"/>
</dbReference>
<dbReference type="InterPro" id="IPR036282">
    <property type="entry name" value="Glutathione-S-Trfase_C_sf"/>
</dbReference>
<dbReference type="Pfam" id="PF13417">
    <property type="entry name" value="GST_N_3"/>
    <property type="match status" value="1"/>
</dbReference>
<dbReference type="Gene3D" id="3.40.30.10">
    <property type="entry name" value="Glutaredoxin"/>
    <property type="match status" value="1"/>
</dbReference>
<dbReference type="SUPFAM" id="SSF47616">
    <property type="entry name" value="GST C-terminal domain-like"/>
    <property type="match status" value="1"/>
</dbReference>
<evidence type="ECO:0000256" key="1">
    <source>
        <dbReference type="ARBA" id="ARBA00010007"/>
    </source>
</evidence>
<keyword evidence="4" id="KW-0808">Transferase</keyword>
<comment type="caution">
    <text evidence="4">The sequence shown here is derived from an EMBL/GenBank/DDBJ whole genome shotgun (WGS) entry which is preliminary data.</text>
</comment>
<dbReference type="CDD" id="cd03191">
    <property type="entry name" value="GST_C_Zeta"/>
    <property type="match status" value="1"/>
</dbReference>
<comment type="similarity">
    <text evidence="1">Belongs to the GST superfamily. Zeta family.</text>
</comment>
<accession>A0A0W0V4D5</accession>
<dbReference type="GO" id="GO:0004364">
    <property type="term" value="F:glutathione transferase activity"/>
    <property type="evidence" value="ECO:0007669"/>
    <property type="project" value="TreeGrafter"/>
</dbReference>
<sequence>MMIKLYDYFRSTASYRVRIALNLKQLPHEKIPIHLVLHGGEQHQPAYRKMNPQGLVPSLTVDHMVLSQSLAIIEYLDEIAPDPPLLPELPIEKATVRMLAQMIACDIHPLNNLRVLNRLKEQFKADEEQKLQWYHHWLKIGFEALEARLQDIDRTVPVCFGDKVSLADLCLVPQVYNAKRFALPLDDFPLIQQINEHCLTKEAFYMAAPQDT</sequence>
<dbReference type="GO" id="GO:0006559">
    <property type="term" value="P:L-phenylalanine catabolic process"/>
    <property type="evidence" value="ECO:0007669"/>
    <property type="project" value="TreeGrafter"/>
</dbReference>
<organism evidence="4 5">
    <name type="scientific">Legionella israelensis</name>
    <dbReference type="NCBI Taxonomy" id="454"/>
    <lineage>
        <taxon>Bacteria</taxon>
        <taxon>Pseudomonadati</taxon>
        <taxon>Pseudomonadota</taxon>
        <taxon>Gammaproteobacteria</taxon>
        <taxon>Legionellales</taxon>
        <taxon>Legionellaceae</taxon>
        <taxon>Legionella</taxon>
    </lineage>
</organism>
<dbReference type="InterPro" id="IPR040079">
    <property type="entry name" value="Glutathione_S-Trfase"/>
</dbReference>
<dbReference type="PANTHER" id="PTHR42673:SF21">
    <property type="entry name" value="GLUTATHIONE S-TRANSFERASE YFCF"/>
    <property type="match status" value="1"/>
</dbReference>
<evidence type="ECO:0000259" key="3">
    <source>
        <dbReference type="PROSITE" id="PS50405"/>
    </source>
</evidence>
<dbReference type="SFLD" id="SFLDS00019">
    <property type="entry name" value="Glutathione_Transferase_(cytos"/>
    <property type="match status" value="1"/>
</dbReference>
<dbReference type="CDD" id="cd03042">
    <property type="entry name" value="GST_N_Zeta"/>
    <property type="match status" value="1"/>
</dbReference>
<dbReference type="PANTHER" id="PTHR42673">
    <property type="entry name" value="MALEYLACETOACETATE ISOMERASE"/>
    <property type="match status" value="1"/>
</dbReference>
<dbReference type="EMBL" id="LNYH01000147">
    <property type="protein sequence ID" value="KTD14977.1"/>
    <property type="molecule type" value="Genomic_DNA"/>
</dbReference>
<dbReference type="InterPro" id="IPR010987">
    <property type="entry name" value="Glutathione-S-Trfase_C-like"/>
</dbReference>
<dbReference type="GO" id="GO:0016034">
    <property type="term" value="F:maleylacetoacetate isomerase activity"/>
    <property type="evidence" value="ECO:0007669"/>
    <property type="project" value="TreeGrafter"/>
</dbReference>
<keyword evidence="4" id="KW-0413">Isomerase</keyword>
<proteinExistence type="inferred from homology"/>
<dbReference type="InterPro" id="IPR034333">
    <property type="entry name" value="GST_Zeta_N"/>
</dbReference>
<dbReference type="GO" id="GO:0006749">
    <property type="term" value="P:glutathione metabolic process"/>
    <property type="evidence" value="ECO:0007669"/>
    <property type="project" value="TreeGrafter"/>
</dbReference>
<dbReference type="InterPro" id="IPR005955">
    <property type="entry name" value="GST_Zeta"/>
</dbReference>
<keyword evidence="5" id="KW-1185">Reference proteome</keyword>
<dbReference type="NCBIfam" id="TIGR01262">
    <property type="entry name" value="maiA"/>
    <property type="match status" value="1"/>
</dbReference>
<dbReference type="InterPro" id="IPR004045">
    <property type="entry name" value="Glutathione_S-Trfase_N"/>
</dbReference>
<evidence type="ECO:0000313" key="4">
    <source>
        <dbReference type="EMBL" id="KTD14977.1"/>
    </source>
</evidence>
<dbReference type="GO" id="GO:0005737">
    <property type="term" value="C:cytoplasm"/>
    <property type="evidence" value="ECO:0007669"/>
    <property type="project" value="InterPro"/>
</dbReference>